<proteinExistence type="inferred from homology"/>
<keyword evidence="5 7" id="KW-0689">Ribosomal protein</keyword>
<dbReference type="EMBL" id="CP091871">
    <property type="protein sequence ID" value="WEU40656.1"/>
    <property type="molecule type" value="Genomic_DNA"/>
</dbReference>
<evidence type="ECO:0000256" key="6">
    <source>
        <dbReference type="ARBA" id="ARBA00023274"/>
    </source>
</evidence>
<dbReference type="GO" id="GO:0006412">
    <property type="term" value="P:translation"/>
    <property type="evidence" value="ECO:0007669"/>
    <property type="project" value="UniProtKB-UniRule"/>
</dbReference>
<evidence type="ECO:0000256" key="5">
    <source>
        <dbReference type="ARBA" id="ARBA00022980"/>
    </source>
</evidence>
<evidence type="ECO:0000256" key="4">
    <source>
        <dbReference type="ARBA" id="ARBA00022884"/>
    </source>
</evidence>
<reference evidence="10" key="2">
    <citation type="journal article" date="2022" name="Nat. Microbiol.">
        <title>A closed Candidatus Odinarchaeum chromosome exposes Asgard archaeal viruses.</title>
        <authorList>
            <person name="Tamarit D."/>
            <person name="Caceres E.F."/>
            <person name="Krupovic M."/>
            <person name="Nijland R."/>
            <person name="Eme L."/>
            <person name="Robinson N.P."/>
            <person name="Ettema T.J.G."/>
        </authorList>
    </citation>
    <scope>NUCLEOTIDE SEQUENCE</scope>
    <source>
        <strain evidence="10">LCB_4</strain>
    </source>
</reference>
<organism evidence="10 11">
    <name type="scientific">Odinarchaeota yellowstonii (strain LCB_4)</name>
    <dbReference type="NCBI Taxonomy" id="1841599"/>
    <lineage>
        <taxon>Archaea</taxon>
        <taxon>Promethearchaeati</taxon>
        <taxon>Candidatus Odinarchaeota</taxon>
        <taxon>Candidatus Odinarchaeia</taxon>
        <taxon>Candidatus Odinarchaeales</taxon>
        <taxon>Candidatus Odinarchaeaceae</taxon>
        <taxon>Candidatus Odinarchaeum</taxon>
    </lineage>
</organism>
<dbReference type="PRINTS" id="PR01034">
    <property type="entry name" value="RIBOSOMALS12"/>
</dbReference>
<accession>A0AAF0D2U2</accession>
<evidence type="ECO:0000256" key="8">
    <source>
        <dbReference type="RuleBase" id="RU003622"/>
    </source>
</evidence>
<dbReference type="InterPro" id="IPR005680">
    <property type="entry name" value="Ribosomal_uS12_euk/arc"/>
</dbReference>
<name>A0AAF0D2U2_ODILC</name>
<reference evidence="10" key="1">
    <citation type="journal article" date="2017" name="Nature">
        <title>Asgard archaea illuminate the origin of eukaryotic cellular complexity.</title>
        <authorList>
            <person name="Zaremba-Niedzwiedzka K."/>
            <person name="Caceres E.F."/>
            <person name="Saw J.H."/>
            <person name="Backstrom D."/>
            <person name="Juzokaite L."/>
            <person name="Vancaester E."/>
            <person name="Seitz K.W."/>
            <person name="Anantharaman K."/>
            <person name="Starnawski P."/>
            <person name="Kjeldsen K.U."/>
            <person name="Scott M.B."/>
            <person name="Nunoura T."/>
            <person name="Banfield J.F."/>
            <person name="Schramm A."/>
            <person name="Baker B.J."/>
            <person name="Spang A."/>
            <person name="Ettema T.J.G."/>
        </authorList>
    </citation>
    <scope>NUCLEOTIDE SEQUENCE</scope>
    <source>
        <strain evidence="10">LCB_4</strain>
    </source>
</reference>
<dbReference type="PANTHER" id="PTHR11652">
    <property type="entry name" value="30S RIBOSOMAL PROTEIN S12 FAMILY MEMBER"/>
    <property type="match status" value="1"/>
</dbReference>
<comment type="similarity">
    <text evidence="1 7 8">Belongs to the universal ribosomal protein uS12 family.</text>
</comment>
<dbReference type="InterPro" id="IPR012340">
    <property type="entry name" value="NA-bd_OB-fold"/>
</dbReference>
<dbReference type="AlphaFoldDB" id="A0AAF0D2U2"/>
<dbReference type="GO" id="GO:0015935">
    <property type="term" value="C:small ribosomal subunit"/>
    <property type="evidence" value="ECO:0007669"/>
    <property type="project" value="UniProtKB-UniRule"/>
</dbReference>
<dbReference type="InterPro" id="IPR005679">
    <property type="entry name" value="Ribosomal_uS12_bac"/>
</dbReference>
<evidence type="ECO:0000313" key="10">
    <source>
        <dbReference type="EMBL" id="WEU40656.1"/>
    </source>
</evidence>
<dbReference type="Proteomes" id="UP000186851">
    <property type="component" value="Chromosome"/>
</dbReference>
<gene>
    <name evidence="7" type="primary">rps12</name>
    <name evidence="10" type="ORF">OdinLCB4_001620</name>
</gene>
<keyword evidence="3 7" id="KW-0699">rRNA-binding</keyword>
<dbReference type="NCBIfam" id="TIGR00982">
    <property type="entry name" value="uS12_E_A"/>
    <property type="match status" value="1"/>
</dbReference>
<comment type="subunit">
    <text evidence="2 7 9">Part of the 30S ribosomal subunit.</text>
</comment>
<dbReference type="HAMAP" id="MF_00403_A">
    <property type="entry name" value="Ribosomal_uS12_A"/>
    <property type="match status" value="1"/>
</dbReference>
<evidence type="ECO:0000256" key="3">
    <source>
        <dbReference type="ARBA" id="ARBA00022730"/>
    </source>
</evidence>
<evidence type="ECO:0000313" key="11">
    <source>
        <dbReference type="Proteomes" id="UP000186851"/>
    </source>
</evidence>
<evidence type="ECO:0000256" key="1">
    <source>
        <dbReference type="ARBA" id="ARBA00005657"/>
    </source>
</evidence>
<dbReference type="CDD" id="cd03367">
    <property type="entry name" value="Ribosomal_S23"/>
    <property type="match status" value="1"/>
</dbReference>
<dbReference type="SUPFAM" id="SSF50249">
    <property type="entry name" value="Nucleic acid-binding proteins"/>
    <property type="match status" value="1"/>
</dbReference>
<protein>
    <recommendedName>
        <fullName evidence="7">Small ribosomal subunit protein uS12</fullName>
    </recommendedName>
</protein>
<dbReference type="PIRSF" id="PIRSF002133">
    <property type="entry name" value="Ribosomal_S12/S23"/>
    <property type="match status" value="1"/>
</dbReference>
<keyword evidence="6 7" id="KW-0687">Ribonucleoprotein</keyword>
<dbReference type="KEGG" id="oyw:OdinLCB4_001620"/>
<dbReference type="GO" id="GO:0019843">
    <property type="term" value="F:rRNA binding"/>
    <property type="evidence" value="ECO:0007669"/>
    <property type="project" value="UniProtKB-UniRule"/>
</dbReference>
<comment type="function">
    <text evidence="7 9">With S4 and S5 plays an important role in translational accuracy. Located at the interface of the 30S and 50S subunits.</text>
</comment>
<evidence type="ECO:0000256" key="2">
    <source>
        <dbReference type="ARBA" id="ARBA00011458"/>
    </source>
</evidence>
<keyword evidence="4 7" id="KW-0694">RNA-binding</keyword>
<dbReference type="InterPro" id="IPR006032">
    <property type="entry name" value="Ribosomal_uS12"/>
</dbReference>
<dbReference type="InterPro" id="IPR022863">
    <property type="entry name" value="Ribosomal_uS12_arc"/>
</dbReference>
<sequence length="147" mass="16403">MTGSKSPKGEYAARKLVQKRQELRWSDRYYKRRLLRLDEKADPLGGSPQARGIVLEKVGIESKQPNSAIRKAVRIQLVKNGKQITAFLPGDGALNFVDEHDEVIVEGIGGARGRSFGDLPGVRWRVVKVNNVSLDAILRGKKEKAQR</sequence>
<dbReference type="FunFam" id="2.40.50.140:FF:000007">
    <property type="entry name" value="40S ribosomal protein S23"/>
    <property type="match status" value="1"/>
</dbReference>
<evidence type="ECO:0000256" key="7">
    <source>
        <dbReference type="HAMAP-Rule" id="MF_00403"/>
    </source>
</evidence>
<dbReference type="Pfam" id="PF00164">
    <property type="entry name" value="Ribosom_S12_S23"/>
    <property type="match status" value="1"/>
</dbReference>
<dbReference type="NCBIfam" id="NF003254">
    <property type="entry name" value="PRK04211.1"/>
    <property type="match status" value="1"/>
</dbReference>
<evidence type="ECO:0000256" key="9">
    <source>
        <dbReference type="RuleBase" id="RU004490"/>
    </source>
</evidence>
<dbReference type="Gene3D" id="2.40.50.140">
    <property type="entry name" value="Nucleic acid-binding proteins"/>
    <property type="match status" value="1"/>
</dbReference>
<dbReference type="GO" id="GO:0003735">
    <property type="term" value="F:structural constituent of ribosome"/>
    <property type="evidence" value="ECO:0007669"/>
    <property type="project" value="UniProtKB-UniRule"/>
</dbReference>
<dbReference type="PROSITE" id="PS00055">
    <property type="entry name" value="RIBOSOMAL_S12"/>
    <property type="match status" value="1"/>
</dbReference>